<reference evidence="3" key="1">
    <citation type="submission" date="2017-09" db="EMBL/GenBank/DDBJ databases">
        <title>Metaegenomics of thermophilic ammonia-oxidizing enrichment culture.</title>
        <authorList>
            <person name="Kato S."/>
            <person name="Suzuki K."/>
        </authorList>
    </citation>
    <scope>NUCLEOTIDE SEQUENCE [LARGE SCALE GENOMIC DNA]</scope>
</reference>
<dbReference type="Proteomes" id="UP000236642">
    <property type="component" value="Unassembled WGS sequence"/>
</dbReference>
<evidence type="ECO:0000313" key="3">
    <source>
        <dbReference type="Proteomes" id="UP000236642"/>
    </source>
</evidence>
<feature type="transmembrane region" description="Helical" evidence="1">
    <location>
        <begin position="12"/>
        <end position="35"/>
    </location>
</feature>
<dbReference type="AlphaFoldDB" id="A0A2H5Y4W4"/>
<feature type="transmembrane region" description="Helical" evidence="1">
    <location>
        <begin position="117"/>
        <end position="139"/>
    </location>
</feature>
<organism evidence="2 3">
    <name type="scientific">Candidatus Thermoflexus japonica</name>
    <dbReference type="NCBI Taxonomy" id="2035417"/>
    <lineage>
        <taxon>Bacteria</taxon>
        <taxon>Bacillati</taxon>
        <taxon>Chloroflexota</taxon>
        <taxon>Thermoflexia</taxon>
        <taxon>Thermoflexales</taxon>
        <taxon>Thermoflexaceae</taxon>
        <taxon>Thermoflexus</taxon>
    </lineage>
</organism>
<accession>A0A2H5Y4W4</accession>
<evidence type="ECO:0000256" key="1">
    <source>
        <dbReference type="SAM" id="Phobius"/>
    </source>
</evidence>
<feature type="transmembrane region" description="Helical" evidence="1">
    <location>
        <begin position="61"/>
        <end position="79"/>
    </location>
</feature>
<name>A0A2H5Y4W4_9CHLR</name>
<sequence>MTDTRQRTAREAIARGVLGALAFAFAVTGVGFLVFPEAVLEGIERVGRSIGPFPSAPGGRFWLILAFAYMILVTFLAGLSAWRPSTFRPMLWALMAGKLASSLTALAFFMLDHPAFIYLLNFLVDGGIVLLVGLCAWFLRGQPDADGNSGSSAPPR</sequence>
<feature type="transmembrane region" description="Helical" evidence="1">
    <location>
        <begin position="91"/>
        <end position="111"/>
    </location>
</feature>
<dbReference type="EMBL" id="BEHY01000010">
    <property type="protein sequence ID" value="GBD08442.1"/>
    <property type="molecule type" value="Genomic_DNA"/>
</dbReference>
<evidence type="ECO:0000313" key="2">
    <source>
        <dbReference type="EMBL" id="GBD08442.1"/>
    </source>
</evidence>
<protein>
    <submittedName>
        <fullName evidence="2">Uncharacterized protein</fullName>
    </submittedName>
</protein>
<keyword evidence="1" id="KW-1133">Transmembrane helix</keyword>
<proteinExistence type="predicted"/>
<keyword evidence="1" id="KW-0812">Transmembrane</keyword>
<keyword evidence="1" id="KW-0472">Membrane</keyword>
<comment type="caution">
    <text evidence="2">The sequence shown here is derived from an EMBL/GenBank/DDBJ whole genome shotgun (WGS) entry which is preliminary data.</text>
</comment>
<gene>
    <name evidence="2" type="ORF">HRbin22_00682</name>
</gene>